<dbReference type="Gene3D" id="3.40.50.11660">
    <property type="entry name" value="Glycosyl transferase family 10, C-terminal domain"/>
    <property type="match status" value="1"/>
</dbReference>
<evidence type="ECO:0000256" key="3">
    <source>
        <dbReference type="ARBA" id="ARBA00022679"/>
    </source>
</evidence>
<dbReference type="GO" id="GO:0016020">
    <property type="term" value="C:membrane"/>
    <property type="evidence" value="ECO:0007669"/>
    <property type="project" value="InterPro"/>
</dbReference>
<dbReference type="GO" id="GO:0046920">
    <property type="term" value="F:alpha-(1-&gt;3)-fucosyltransferase activity"/>
    <property type="evidence" value="ECO:0007669"/>
    <property type="project" value="TreeGrafter"/>
</dbReference>
<dbReference type="Pfam" id="PF00852">
    <property type="entry name" value="Glyco_transf_10"/>
    <property type="match status" value="1"/>
</dbReference>
<proteinExistence type="inferred from homology"/>
<dbReference type="SUPFAM" id="SSF53756">
    <property type="entry name" value="UDP-Glycosyltransferase/glycogen phosphorylase"/>
    <property type="match status" value="1"/>
</dbReference>
<feature type="domain" description="Fucosyltransferase C-terminal" evidence="4">
    <location>
        <begin position="163"/>
        <end position="278"/>
    </location>
</feature>
<keyword evidence="2" id="KW-0328">Glycosyltransferase</keyword>
<evidence type="ECO:0000256" key="1">
    <source>
        <dbReference type="ARBA" id="ARBA00008919"/>
    </source>
</evidence>
<sequence length="328" mass="36922">MTRPIIGMLSSYGGLTQCDWLWKQTPEPFGVWGNMQLQSQHPNLDYLLLYQFNFHERLAPKPQSRSQRLLSALPFAKSAAPVSGLSQLPPQFNQVPKERTAFLLREPPLPEVRSQNLLNYAYACDYCGYVSGPDDLAPTPAYMPAIWYVNVSFRELNEAQPPEKHSPCSWITSGINRTESHRQRLAFLQQLQESGVPVEVYGRGLPPGTRTAGELSNKWSGMAPYTYNLAVENFADNDWYASEKLWDALLSWCLPIYYGGGAADKLLPPGSFLRLPSLDEKGIEYIREVTASPDAWLEARDAIAEARQVILHKLNLMNWLSEWVGSGG</sequence>
<comment type="caution">
    <text evidence="5">The sequence shown here is derived from an EMBL/GenBank/DDBJ whole genome shotgun (WGS) entry which is preliminary data.</text>
</comment>
<dbReference type="InterPro" id="IPR055270">
    <property type="entry name" value="Glyco_tran_10_C"/>
</dbReference>
<accession>A0A1U7JBA6</accession>
<name>A0A1U7JBA6_9CYAN</name>
<evidence type="ECO:0000313" key="6">
    <source>
        <dbReference type="Proteomes" id="UP000185557"/>
    </source>
</evidence>
<keyword evidence="3 5" id="KW-0808">Transferase</keyword>
<reference evidence="5 6" key="1">
    <citation type="submission" date="2016-11" db="EMBL/GenBank/DDBJ databases">
        <title>Draft Genome Sequences of Nine Cyanobacterial Strains from Diverse Habitats.</title>
        <authorList>
            <person name="Zhu T."/>
            <person name="Hou S."/>
            <person name="Lu X."/>
            <person name="Hess W.R."/>
        </authorList>
    </citation>
    <scope>NUCLEOTIDE SEQUENCE [LARGE SCALE GENOMIC DNA]</scope>
    <source>
        <strain evidence="5 6">NIES-30</strain>
    </source>
</reference>
<dbReference type="PANTHER" id="PTHR11929">
    <property type="entry name" value="ALPHA- 1,3 -FUCOSYLTRANSFERASE"/>
    <property type="match status" value="1"/>
</dbReference>
<comment type="similarity">
    <text evidence="1">Belongs to the glycosyltransferase 10 family.</text>
</comment>
<evidence type="ECO:0000259" key="4">
    <source>
        <dbReference type="Pfam" id="PF00852"/>
    </source>
</evidence>
<keyword evidence="6" id="KW-1185">Reference proteome</keyword>
<dbReference type="PANTHER" id="PTHR11929:SF194">
    <property type="entry name" value="ALPHA-(1,3)-FUCOSYLTRANSFERASE 10"/>
    <property type="match status" value="1"/>
</dbReference>
<evidence type="ECO:0000256" key="2">
    <source>
        <dbReference type="ARBA" id="ARBA00022676"/>
    </source>
</evidence>
<dbReference type="AlphaFoldDB" id="A0A1U7JBA6"/>
<dbReference type="RefSeq" id="WP_073606838.1">
    <property type="nucleotide sequence ID" value="NZ_MRCG01000001.1"/>
</dbReference>
<evidence type="ECO:0000313" key="5">
    <source>
        <dbReference type="EMBL" id="OKH51025.1"/>
    </source>
</evidence>
<dbReference type="OrthoDB" id="494585at2"/>
<dbReference type="Proteomes" id="UP000185557">
    <property type="component" value="Unassembled WGS sequence"/>
</dbReference>
<dbReference type="EMBL" id="MRCG01000001">
    <property type="protein sequence ID" value="OKH51025.1"/>
    <property type="molecule type" value="Genomic_DNA"/>
</dbReference>
<gene>
    <name evidence="5" type="ORF">NIES30_02835</name>
</gene>
<organism evidence="5 6">
    <name type="scientific">Phormidium tenue NIES-30</name>
    <dbReference type="NCBI Taxonomy" id="549789"/>
    <lineage>
        <taxon>Bacteria</taxon>
        <taxon>Bacillati</taxon>
        <taxon>Cyanobacteriota</taxon>
        <taxon>Cyanophyceae</taxon>
        <taxon>Oscillatoriophycideae</taxon>
        <taxon>Oscillatoriales</taxon>
        <taxon>Oscillatoriaceae</taxon>
        <taxon>Phormidium</taxon>
    </lineage>
</organism>
<protein>
    <submittedName>
        <fullName evidence="5">Glycosyltransferase</fullName>
    </submittedName>
</protein>
<dbReference type="InterPro" id="IPR001503">
    <property type="entry name" value="Glyco_trans_10"/>
</dbReference>
<dbReference type="STRING" id="549789.NIES30_02835"/>
<dbReference type="InterPro" id="IPR038577">
    <property type="entry name" value="GT10-like_C_sf"/>
</dbReference>